<reference evidence="3 4" key="1">
    <citation type="submission" date="2018-08" db="EMBL/GenBank/DDBJ databases">
        <title>A genome reference for cultivated species of the human gut microbiota.</title>
        <authorList>
            <person name="Zou Y."/>
            <person name="Xue W."/>
            <person name="Luo G."/>
        </authorList>
    </citation>
    <scope>NUCLEOTIDE SEQUENCE [LARGE SCALE GENOMIC DNA]</scope>
    <source>
        <strain evidence="3 4">AF26-4BH</strain>
    </source>
</reference>
<dbReference type="Proteomes" id="UP000261166">
    <property type="component" value="Unassembled WGS sequence"/>
</dbReference>
<dbReference type="OrthoDB" id="9790748at2"/>
<dbReference type="InterPro" id="IPR024414">
    <property type="entry name" value="Uncharacterised_PrgI"/>
</dbReference>
<accession>A0A3E3I8C0</accession>
<keyword evidence="2" id="KW-1133">Transmembrane helix</keyword>
<feature type="region of interest" description="Disordered" evidence="1">
    <location>
        <begin position="122"/>
        <end position="149"/>
    </location>
</feature>
<evidence type="ECO:0000256" key="2">
    <source>
        <dbReference type="SAM" id="Phobius"/>
    </source>
</evidence>
<feature type="transmembrane region" description="Helical" evidence="2">
    <location>
        <begin position="49"/>
        <end position="69"/>
    </location>
</feature>
<evidence type="ECO:0000256" key="1">
    <source>
        <dbReference type="SAM" id="MobiDB-lite"/>
    </source>
</evidence>
<organism evidence="3 4">
    <name type="scientific">Eisenbergiella massiliensis</name>
    <dbReference type="NCBI Taxonomy" id="1720294"/>
    <lineage>
        <taxon>Bacteria</taxon>
        <taxon>Bacillati</taxon>
        <taxon>Bacillota</taxon>
        <taxon>Clostridia</taxon>
        <taxon>Lachnospirales</taxon>
        <taxon>Lachnospiraceae</taxon>
        <taxon>Eisenbergiella</taxon>
    </lineage>
</organism>
<feature type="transmembrane region" description="Helical" evidence="2">
    <location>
        <begin position="26"/>
        <end position="43"/>
    </location>
</feature>
<dbReference type="Pfam" id="PF12666">
    <property type="entry name" value="PrgI"/>
    <property type="match status" value="1"/>
</dbReference>
<protein>
    <submittedName>
        <fullName evidence="3">PrgI family protein</fullName>
    </submittedName>
</protein>
<dbReference type="RefSeq" id="WP_025491699.1">
    <property type="nucleotide sequence ID" value="NZ_QVLU01000047.1"/>
</dbReference>
<gene>
    <name evidence="3" type="ORF">DWY69_28565</name>
</gene>
<evidence type="ECO:0000313" key="4">
    <source>
        <dbReference type="Proteomes" id="UP000261166"/>
    </source>
</evidence>
<dbReference type="EMBL" id="QVLU01000047">
    <property type="protein sequence ID" value="RGE63316.1"/>
    <property type="molecule type" value="Genomic_DNA"/>
</dbReference>
<dbReference type="AlphaFoldDB" id="A0A3E3I8C0"/>
<comment type="caution">
    <text evidence="3">The sequence shown here is derived from an EMBL/GenBank/DDBJ whole genome shotgun (WGS) entry which is preliminary data.</text>
</comment>
<keyword evidence="2" id="KW-0472">Membrane</keyword>
<evidence type="ECO:0000313" key="3">
    <source>
        <dbReference type="EMBL" id="RGE63316.1"/>
    </source>
</evidence>
<feature type="compositionally biased region" description="Basic residues" evidence="1">
    <location>
        <begin position="135"/>
        <end position="149"/>
    </location>
</feature>
<keyword evidence="2" id="KW-0812">Transmembrane</keyword>
<sequence length="149" mass="16956">MAYVTVPKDFTKVKSKVVFGLTKRQLICFGGALLVGVPLFLLIRGRIPTSAAALLMVFAMLPGFLLALYERHGQPLEVVVWQIIQCCFFQPKERPYQTNNAYTALVRQFQMEQEVNAIVQKAKKRNERKSAGQTHPRRSKRNSGRHPQV</sequence>
<name>A0A3E3I8C0_9FIRM</name>
<proteinExistence type="predicted"/>